<feature type="compositionally biased region" description="Polar residues" evidence="1">
    <location>
        <begin position="1"/>
        <end position="10"/>
    </location>
</feature>
<sequence>MAKLVQNVQPSFKDLDSPEDDRMIVVNDNDEDNEDEKVEEVDTTSNVKTEDASVPNPPSPSSLPTELKESSKFNELTEEVKGLKKLVYELEIKLPGDLKEIPTKLEDFTKMFTKAKLKDLGYFPSLLNKVTNTLNQFAQAIASKKTEDASCHTPPRRKREA</sequence>
<comment type="caution">
    <text evidence="2">The sequence shown here is derived from an EMBL/GenBank/DDBJ whole genome shotgun (WGS) entry which is preliminary data.</text>
</comment>
<reference evidence="2" key="2">
    <citation type="submission" date="2022-01" db="EMBL/GenBank/DDBJ databases">
        <authorList>
            <person name="Yamashiro T."/>
            <person name="Shiraishi A."/>
            <person name="Satake H."/>
            <person name="Nakayama K."/>
        </authorList>
    </citation>
    <scope>NUCLEOTIDE SEQUENCE</scope>
</reference>
<protein>
    <submittedName>
        <fullName evidence="2">Uncharacterized protein</fullName>
    </submittedName>
</protein>
<proteinExistence type="predicted"/>
<reference evidence="2" key="1">
    <citation type="journal article" date="2022" name="Int. J. Mol. Sci.">
        <title>Draft Genome of Tanacetum Coccineum: Genomic Comparison of Closely Related Tanacetum-Family Plants.</title>
        <authorList>
            <person name="Yamashiro T."/>
            <person name="Shiraishi A."/>
            <person name="Nakayama K."/>
            <person name="Satake H."/>
        </authorList>
    </citation>
    <scope>NUCLEOTIDE SEQUENCE</scope>
</reference>
<name>A0ABQ5FHM9_9ASTR</name>
<organism evidence="2 3">
    <name type="scientific">Tanacetum coccineum</name>
    <dbReference type="NCBI Taxonomy" id="301880"/>
    <lineage>
        <taxon>Eukaryota</taxon>
        <taxon>Viridiplantae</taxon>
        <taxon>Streptophyta</taxon>
        <taxon>Embryophyta</taxon>
        <taxon>Tracheophyta</taxon>
        <taxon>Spermatophyta</taxon>
        <taxon>Magnoliopsida</taxon>
        <taxon>eudicotyledons</taxon>
        <taxon>Gunneridae</taxon>
        <taxon>Pentapetalae</taxon>
        <taxon>asterids</taxon>
        <taxon>campanulids</taxon>
        <taxon>Asterales</taxon>
        <taxon>Asteraceae</taxon>
        <taxon>Asteroideae</taxon>
        <taxon>Anthemideae</taxon>
        <taxon>Anthemidinae</taxon>
        <taxon>Tanacetum</taxon>
    </lineage>
</organism>
<evidence type="ECO:0000313" key="2">
    <source>
        <dbReference type="EMBL" id="GJT62684.1"/>
    </source>
</evidence>
<feature type="compositionally biased region" description="Basic and acidic residues" evidence="1">
    <location>
        <begin position="13"/>
        <end position="23"/>
    </location>
</feature>
<feature type="region of interest" description="Disordered" evidence="1">
    <location>
        <begin position="1"/>
        <end position="70"/>
    </location>
</feature>
<keyword evidence="3" id="KW-1185">Reference proteome</keyword>
<accession>A0ABQ5FHM9</accession>
<feature type="compositionally biased region" description="Acidic residues" evidence="1">
    <location>
        <begin position="28"/>
        <end position="42"/>
    </location>
</feature>
<dbReference type="Proteomes" id="UP001151760">
    <property type="component" value="Unassembled WGS sequence"/>
</dbReference>
<gene>
    <name evidence="2" type="ORF">Tco_1006217</name>
</gene>
<evidence type="ECO:0000256" key="1">
    <source>
        <dbReference type="SAM" id="MobiDB-lite"/>
    </source>
</evidence>
<dbReference type="EMBL" id="BQNB010017396">
    <property type="protein sequence ID" value="GJT62684.1"/>
    <property type="molecule type" value="Genomic_DNA"/>
</dbReference>
<evidence type="ECO:0000313" key="3">
    <source>
        <dbReference type="Proteomes" id="UP001151760"/>
    </source>
</evidence>